<evidence type="ECO:0000313" key="2">
    <source>
        <dbReference type="EMBL" id="KAF4466167.1"/>
    </source>
</evidence>
<feature type="region of interest" description="Disordered" evidence="1">
    <location>
        <begin position="1"/>
        <end position="34"/>
    </location>
</feature>
<dbReference type="Proteomes" id="UP000554235">
    <property type="component" value="Unassembled WGS sequence"/>
</dbReference>
<feature type="region of interest" description="Disordered" evidence="1">
    <location>
        <begin position="190"/>
        <end position="257"/>
    </location>
</feature>
<feature type="compositionally biased region" description="Low complexity" evidence="1">
    <location>
        <begin position="223"/>
        <end position="244"/>
    </location>
</feature>
<organism evidence="2 3">
    <name type="scientific">Fusarium albosuccineum</name>
    <dbReference type="NCBI Taxonomy" id="1237068"/>
    <lineage>
        <taxon>Eukaryota</taxon>
        <taxon>Fungi</taxon>
        <taxon>Dikarya</taxon>
        <taxon>Ascomycota</taxon>
        <taxon>Pezizomycotina</taxon>
        <taxon>Sordariomycetes</taxon>
        <taxon>Hypocreomycetidae</taxon>
        <taxon>Hypocreales</taxon>
        <taxon>Nectriaceae</taxon>
        <taxon>Fusarium</taxon>
        <taxon>Fusarium decemcellulare species complex</taxon>
    </lineage>
</organism>
<accession>A0A8H4LDS0</accession>
<name>A0A8H4LDS0_9HYPO</name>
<evidence type="ECO:0000313" key="3">
    <source>
        <dbReference type="Proteomes" id="UP000554235"/>
    </source>
</evidence>
<feature type="compositionally biased region" description="Polar residues" evidence="1">
    <location>
        <begin position="245"/>
        <end position="257"/>
    </location>
</feature>
<reference evidence="2 3" key="1">
    <citation type="submission" date="2020-01" db="EMBL/GenBank/DDBJ databases">
        <title>Identification and distribution of gene clusters putatively required for synthesis of sphingolipid metabolism inhibitors in phylogenetically diverse species of the filamentous fungus Fusarium.</title>
        <authorList>
            <person name="Kim H.-S."/>
            <person name="Busman M."/>
            <person name="Brown D.W."/>
            <person name="Divon H."/>
            <person name="Uhlig S."/>
            <person name="Proctor R.H."/>
        </authorList>
    </citation>
    <scope>NUCLEOTIDE SEQUENCE [LARGE SCALE GENOMIC DNA]</scope>
    <source>
        <strain evidence="2 3">NRRL 20459</strain>
    </source>
</reference>
<proteinExistence type="predicted"/>
<keyword evidence="3" id="KW-1185">Reference proteome</keyword>
<evidence type="ECO:0000256" key="1">
    <source>
        <dbReference type="SAM" id="MobiDB-lite"/>
    </source>
</evidence>
<feature type="compositionally biased region" description="Polar residues" evidence="1">
    <location>
        <begin position="1"/>
        <end position="10"/>
    </location>
</feature>
<dbReference type="EMBL" id="JAADYS010000919">
    <property type="protein sequence ID" value="KAF4466167.1"/>
    <property type="molecule type" value="Genomic_DNA"/>
</dbReference>
<dbReference type="AlphaFoldDB" id="A0A8H4LDS0"/>
<protein>
    <submittedName>
        <fullName evidence="2">Uncharacterized protein</fullName>
    </submittedName>
</protein>
<sequence length="257" mass="28126">MRIASTQAQNLRWPKDSEPQTPLKPETNQSNKPRRLLSTWLSDTFFLAPFGDMVALQWKPERSTKTEKADCQQHHGPTAKKGAAASESLLGHRWALEAMQSVQFSPGNTLLPTVYSKYRRRRLKLAACHIPLVTPTPSRPAAVPVNSGSRPNLPFPPPSGFAHFPICASTALCMAWHRISWTLSRGTGYNSAISSSTRPRHSRANWPPPKGAHPAQPRSRYLGGQQAPEPGPKKGPAAGYPPKALSSTPGIHLSISR</sequence>
<gene>
    <name evidence="2" type="ORF">FALBO_6974</name>
</gene>
<comment type="caution">
    <text evidence="2">The sequence shown here is derived from an EMBL/GenBank/DDBJ whole genome shotgun (WGS) entry which is preliminary data.</text>
</comment>